<evidence type="ECO:0000259" key="2">
    <source>
        <dbReference type="Pfam" id="PF02470"/>
    </source>
</evidence>
<sequence length="106" mass="11768">MENSTSQKLKLGIFVVLGVVLLYTAVYLIGNEQNLFGRTFKIYAHFDNVSGLKLGDNVRYAGINVGAVKQLKMVNDTTVRVEMQMQGDMQKKIRSDALATIANHGF</sequence>
<feature type="domain" description="Mce/MlaD" evidence="2">
    <location>
        <begin position="40"/>
        <end position="105"/>
    </location>
</feature>
<dbReference type="PANTHER" id="PTHR33371">
    <property type="entry name" value="INTERMEMBRANE PHOSPHOLIPID TRANSPORT SYSTEM BINDING PROTEIN MLAD-RELATED"/>
    <property type="match status" value="1"/>
</dbReference>
<evidence type="ECO:0000313" key="4">
    <source>
        <dbReference type="Proteomes" id="UP001250656"/>
    </source>
</evidence>
<evidence type="ECO:0000313" key="3">
    <source>
        <dbReference type="EMBL" id="MDT7827364.1"/>
    </source>
</evidence>
<keyword evidence="1" id="KW-0812">Transmembrane</keyword>
<name>A0ABU3L2F5_9FLAO</name>
<protein>
    <submittedName>
        <fullName evidence="3">MlaD family protein</fullName>
    </submittedName>
</protein>
<organism evidence="3 4">
    <name type="scientific">Pricia mediterranea</name>
    <dbReference type="NCBI Taxonomy" id="3076079"/>
    <lineage>
        <taxon>Bacteria</taxon>
        <taxon>Pseudomonadati</taxon>
        <taxon>Bacteroidota</taxon>
        <taxon>Flavobacteriia</taxon>
        <taxon>Flavobacteriales</taxon>
        <taxon>Flavobacteriaceae</taxon>
        <taxon>Pricia</taxon>
    </lineage>
</organism>
<keyword evidence="1" id="KW-1133">Transmembrane helix</keyword>
<evidence type="ECO:0000256" key="1">
    <source>
        <dbReference type="SAM" id="Phobius"/>
    </source>
</evidence>
<keyword evidence="4" id="KW-1185">Reference proteome</keyword>
<dbReference type="PANTHER" id="PTHR33371:SF4">
    <property type="entry name" value="INTERMEMBRANE PHOSPHOLIPID TRANSPORT SYSTEM BINDING PROTEIN MLAD"/>
    <property type="match status" value="1"/>
</dbReference>
<dbReference type="Pfam" id="PF02470">
    <property type="entry name" value="MlaD"/>
    <property type="match status" value="1"/>
</dbReference>
<reference evidence="3 4" key="1">
    <citation type="submission" date="2023-09" db="EMBL/GenBank/DDBJ databases">
        <title>Novel taxa isolated from Blanes Bay.</title>
        <authorList>
            <person name="Rey-Velasco X."/>
            <person name="Lucena T."/>
        </authorList>
    </citation>
    <scope>NUCLEOTIDE SEQUENCE [LARGE SCALE GENOMIC DNA]</scope>
    <source>
        <strain evidence="3 4">S334</strain>
    </source>
</reference>
<proteinExistence type="predicted"/>
<gene>
    <name evidence="3" type="ORF">RQM65_01635</name>
</gene>
<comment type="caution">
    <text evidence="3">The sequence shown here is derived from an EMBL/GenBank/DDBJ whole genome shotgun (WGS) entry which is preliminary data.</text>
</comment>
<dbReference type="EMBL" id="JAVTTP010000001">
    <property type="protein sequence ID" value="MDT7827364.1"/>
    <property type="molecule type" value="Genomic_DNA"/>
</dbReference>
<dbReference type="InterPro" id="IPR052336">
    <property type="entry name" value="MlaD_Phospholipid_Transporter"/>
</dbReference>
<dbReference type="Proteomes" id="UP001250656">
    <property type="component" value="Unassembled WGS sequence"/>
</dbReference>
<keyword evidence="1" id="KW-0472">Membrane</keyword>
<dbReference type="InterPro" id="IPR003399">
    <property type="entry name" value="Mce/MlaD"/>
</dbReference>
<feature type="transmembrane region" description="Helical" evidence="1">
    <location>
        <begin position="12"/>
        <end position="30"/>
    </location>
</feature>
<dbReference type="RefSeq" id="WP_314012245.1">
    <property type="nucleotide sequence ID" value="NZ_JAVTTP010000001.1"/>
</dbReference>
<accession>A0ABU3L2F5</accession>